<proteinExistence type="predicted"/>
<keyword evidence="2" id="KW-1185">Reference proteome</keyword>
<reference evidence="1 2" key="1">
    <citation type="submission" date="2019-05" db="EMBL/GenBank/DDBJ databases">
        <title>Another draft genome of Portunus trituberculatus and its Hox gene families provides insights of decapod evolution.</title>
        <authorList>
            <person name="Jeong J.-H."/>
            <person name="Song I."/>
            <person name="Kim S."/>
            <person name="Choi T."/>
            <person name="Kim D."/>
            <person name="Ryu S."/>
            <person name="Kim W."/>
        </authorList>
    </citation>
    <scope>NUCLEOTIDE SEQUENCE [LARGE SCALE GENOMIC DNA]</scope>
    <source>
        <tissue evidence="1">Muscle</tissue>
    </source>
</reference>
<evidence type="ECO:0000313" key="1">
    <source>
        <dbReference type="EMBL" id="MPD01596.1"/>
    </source>
</evidence>
<dbReference type="EMBL" id="VSRR010127807">
    <property type="protein sequence ID" value="MPD01596.1"/>
    <property type="molecule type" value="Genomic_DNA"/>
</dbReference>
<gene>
    <name evidence="1" type="ORF">E2C01_097130</name>
</gene>
<comment type="caution">
    <text evidence="1">The sequence shown here is derived from an EMBL/GenBank/DDBJ whole genome shotgun (WGS) entry which is preliminary data.</text>
</comment>
<name>A0A5B7K3U2_PORTR</name>
<accession>A0A5B7K3U2</accession>
<organism evidence="1 2">
    <name type="scientific">Portunus trituberculatus</name>
    <name type="common">Swimming crab</name>
    <name type="synonym">Neptunus trituberculatus</name>
    <dbReference type="NCBI Taxonomy" id="210409"/>
    <lineage>
        <taxon>Eukaryota</taxon>
        <taxon>Metazoa</taxon>
        <taxon>Ecdysozoa</taxon>
        <taxon>Arthropoda</taxon>
        <taxon>Crustacea</taxon>
        <taxon>Multicrustacea</taxon>
        <taxon>Malacostraca</taxon>
        <taxon>Eumalacostraca</taxon>
        <taxon>Eucarida</taxon>
        <taxon>Decapoda</taxon>
        <taxon>Pleocyemata</taxon>
        <taxon>Brachyura</taxon>
        <taxon>Eubrachyura</taxon>
        <taxon>Portunoidea</taxon>
        <taxon>Portunidae</taxon>
        <taxon>Portuninae</taxon>
        <taxon>Portunus</taxon>
    </lineage>
</organism>
<evidence type="ECO:0000313" key="2">
    <source>
        <dbReference type="Proteomes" id="UP000324222"/>
    </source>
</evidence>
<dbReference type="AlphaFoldDB" id="A0A5B7K3U2"/>
<dbReference type="Proteomes" id="UP000324222">
    <property type="component" value="Unassembled WGS sequence"/>
</dbReference>
<sequence length="43" mass="5150">MRPFLVDSHTRRTNTRCYFIHKTTKGSRQSSVLCKNSPQYFEQ</sequence>
<protein>
    <submittedName>
        <fullName evidence="1">Uncharacterized protein</fullName>
    </submittedName>
</protein>